<dbReference type="InterPro" id="IPR023168">
    <property type="entry name" value="GatB_Yqey_C_2"/>
</dbReference>
<evidence type="ECO:0000313" key="2">
    <source>
        <dbReference type="Proteomes" id="UP000179221"/>
    </source>
</evidence>
<reference evidence="1 2" key="1">
    <citation type="journal article" date="2016" name="Nat. Commun.">
        <title>Thousands of microbial genomes shed light on interconnected biogeochemical processes in an aquifer system.</title>
        <authorList>
            <person name="Anantharaman K."/>
            <person name="Brown C.T."/>
            <person name="Hug L.A."/>
            <person name="Sharon I."/>
            <person name="Castelle C.J."/>
            <person name="Probst A.J."/>
            <person name="Thomas B.C."/>
            <person name="Singh A."/>
            <person name="Wilkins M.J."/>
            <person name="Karaoz U."/>
            <person name="Brodie E.L."/>
            <person name="Williams K.H."/>
            <person name="Hubbard S.S."/>
            <person name="Banfield J.F."/>
        </authorList>
    </citation>
    <scope>NUCLEOTIDE SEQUENCE [LARGE SCALE GENOMIC DNA]</scope>
</reference>
<dbReference type="Gene3D" id="1.10.10.410">
    <property type="match status" value="1"/>
</dbReference>
<dbReference type="Gene3D" id="1.10.1510.10">
    <property type="entry name" value="Uncharacterised protein YqeY/AIM41 PF09424, N-terminal domain"/>
    <property type="match status" value="1"/>
</dbReference>
<name>A0A1F7YI09_9BACT</name>
<dbReference type="InterPro" id="IPR042184">
    <property type="entry name" value="YqeY/Aim41_N"/>
</dbReference>
<dbReference type="InterPro" id="IPR003789">
    <property type="entry name" value="Asn/Gln_tRNA_amidoTrase-B-like"/>
</dbReference>
<gene>
    <name evidence="1" type="ORF">A2628_05835</name>
</gene>
<evidence type="ECO:0008006" key="3">
    <source>
        <dbReference type="Google" id="ProtNLM"/>
    </source>
</evidence>
<dbReference type="EMBL" id="MGGL01000008">
    <property type="protein sequence ID" value="OGM26933.1"/>
    <property type="molecule type" value="Genomic_DNA"/>
</dbReference>
<dbReference type="GO" id="GO:0016884">
    <property type="term" value="F:carbon-nitrogen ligase activity, with glutamine as amido-N-donor"/>
    <property type="evidence" value="ECO:0007669"/>
    <property type="project" value="InterPro"/>
</dbReference>
<evidence type="ECO:0000313" key="1">
    <source>
        <dbReference type="EMBL" id="OGM26933.1"/>
    </source>
</evidence>
<dbReference type="AlphaFoldDB" id="A0A1F7YI09"/>
<protein>
    <recommendedName>
        <fullName evidence="3">Glutamyl-tRNA amidotransferase</fullName>
    </recommendedName>
</protein>
<dbReference type="PANTHER" id="PTHR28055:SF1">
    <property type="entry name" value="ALTERED INHERITANCE OF MITOCHONDRIA PROTEIN 41, MITOCHONDRIAL"/>
    <property type="match status" value="1"/>
</dbReference>
<proteinExistence type="predicted"/>
<comment type="caution">
    <text evidence="1">The sequence shown here is derived from an EMBL/GenBank/DDBJ whole genome shotgun (WGS) entry which is preliminary data.</text>
</comment>
<sequence length="174" mass="19084">MIADTITQKIGEALKAHDEIRLSALRMLSSALNYEFIAKQHKLSVEEELTVIKREVKKRQEAIDSLHLAQEKSSTSDPATLEKRIKQEGEELNILKAYLPPEMSEEELGKLIDEVIKDLPADALARDVSRRDASGTHQALQAGMGRVIGGVMKKAGGKADGKKVAEMVKAKLVG</sequence>
<dbReference type="InterPro" id="IPR019004">
    <property type="entry name" value="YqeY/Aim41"/>
</dbReference>
<accession>A0A1F7YI09</accession>
<dbReference type="Pfam" id="PF09424">
    <property type="entry name" value="YqeY"/>
    <property type="match status" value="1"/>
</dbReference>
<dbReference type="PANTHER" id="PTHR28055">
    <property type="entry name" value="ALTERED INHERITANCE OF MITOCHONDRIA PROTEIN 41, MITOCHONDRIAL"/>
    <property type="match status" value="1"/>
</dbReference>
<dbReference type="Proteomes" id="UP000179221">
    <property type="component" value="Unassembled WGS sequence"/>
</dbReference>
<dbReference type="SUPFAM" id="SSF89095">
    <property type="entry name" value="GatB/YqeY motif"/>
    <property type="match status" value="1"/>
</dbReference>
<organism evidence="1 2">
    <name type="scientific">Candidatus Woesebacteria bacterium RIFCSPHIGHO2_01_FULL_40_22</name>
    <dbReference type="NCBI Taxonomy" id="1802499"/>
    <lineage>
        <taxon>Bacteria</taxon>
        <taxon>Candidatus Woeseibacteriota</taxon>
    </lineage>
</organism>